<dbReference type="Pfam" id="PF12796">
    <property type="entry name" value="Ank_2"/>
    <property type="match status" value="1"/>
</dbReference>
<keyword evidence="6" id="KW-1185">Reference proteome</keyword>
<reference evidence="5 6" key="1">
    <citation type="submission" date="2015-09" db="EMBL/GenBank/DDBJ databases">
        <title>Draft genome of a European isolate of the apple canker pathogen Neonectria ditissima.</title>
        <authorList>
            <person name="Gomez-Cortecero A."/>
            <person name="Harrison R.J."/>
            <person name="Armitage A.D."/>
        </authorList>
    </citation>
    <scope>NUCLEOTIDE SEQUENCE [LARGE SCALE GENOMIC DNA]</scope>
    <source>
        <strain evidence="5 6">R09/05</strain>
    </source>
</reference>
<feature type="compositionally biased region" description="Basic and acidic residues" evidence="4">
    <location>
        <begin position="54"/>
        <end position="79"/>
    </location>
</feature>
<evidence type="ECO:0000313" key="6">
    <source>
        <dbReference type="Proteomes" id="UP000050424"/>
    </source>
</evidence>
<dbReference type="PANTHER" id="PTHR24171">
    <property type="entry name" value="ANKYRIN REPEAT DOMAIN-CONTAINING PROTEIN 39-RELATED"/>
    <property type="match status" value="1"/>
</dbReference>
<feature type="repeat" description="ANK" evidence="3">
    <location>
        <begin position="375"/>
        <end position="407"/>
    </location>
</feature>
<organism evidence="5 6">
    <name type="scientific">Neonectria ditissima</name>
    <dbReference type="NCBI Taxonomy" id="78410"/>
    <lineage>
        <taxon>Eukaryota</taxon>
        <taxon>Fungi</taxon>
        <taxon>Dikarya</taxon>
        <taxon>Ascomycota</taxon>
        <taxon>Pezizomycotina</taxon>
        <taxon>Sordariomycetes</taxon>
        <taxon>Hypocreomycetidae</taxon>
        <taxon>Hypocreales</taxon>
        <taxon>Nectriaceae</taxon>
        <taxon>Neonectria</taxon>
    </lineage>
</organism>
<dbReference type="SUPFAM" id="SSF48403">
    <property type="entry name" value="Ankyrin repeat"/>
    <property type="match status" value="1"/>
</dbReference>
<feature type="compositionally biased region" description="Basic and acidic residues" evidence="4">
    <location>
        <begin position="1"/>
        <end position="28"/>
    </location>
</feature>
<dbReference type="PRINTS" id="PR01415">
    <property type="entry name" value="ANKYRIN"/>
</dbReference>
<feature type="compositionally biased region" description="Polar residues" evidence="4">
    <location>
        <begin position="112"/>
        <end position="125"/>
    </location>
</feature>
<dbReference type="OrthoDB" id="341259at2759"/>
<sequence length="408" mass="44168">MSEREDPVDQELRRLDPAHFRPSRTDQKRAKKREAQRKYRSGIRLRSRATDQIQGHEKKDRGDGLDKEARNRTKTRAGDQVRSGAESIMTAIVEGGDSAEGRAESSAGRSIAASTQGNVKNNSIGVSPRDNATDSGDECCWIGHMLPSPPPSSAPRPECPATQPSQQPPPPQGLPLQEQSRSTSPYHEAMQLPEQFDDIFHSGTFVASDSSLMAELDSHRYFSPTLDVTAAGWSGCHRCMVLVADQPCRSHSPAKDHYPFLLSTELPSGVALSSGTGGNGNTGGAGALIAPEPEKGFRIDLTNKATRLQGCSPIFQAVILGNLRILMILFSKQSGHNVVNEEGQTPLHVAAHEGHVEIVDFLLRRGANLDARDSHGNTPLHCAVVSGREEIVQELVSAGANIYLVNNR</sequence>
<feature type="region of interest" description="Disordered" evidence="4">
    <location>
        <begin position="1"/>
        <end position="185"/>
    </location>
</feature>
<evidence type="ECO:0000256" key="1">
    <source>
        <dbReference type="ARBA" id="ARBA00022737"/>
    </source>
</evidence>
<dbReference type="PROSITE" id="PS50297">
    <property type="entry name" value="ANK_REP_REGION"/>
    <property type="match status" value="2"/>
</dbReference>
<gene>
    <name evidence="5" type="ORF">AK830_g4878</name>
</gene>
<keyword evidence="1" id="KW-0677">Repeat</keyword>
<feature type="compositionally biased region" description="Pro residues" evidence="4">
    <location>
        <begin position="147"/>
        <end position="158"/>
    </location>
</feature>
<keyword evidence="2 3" id="KW-0040">ANK repeat</keyword>
<evidence type="ECO:0000256" key="4">
    <source>
        <dbReference type="SAM" id="MobiDB-lite"/>
    </source>
</evidence>
<evidence type="ECO:0000256" key="3">
    <source>
        <dbReference type="PROSITE-ProRule" id="PRU00023"/>
    </source>
</evidence>
<feature type="compositionally biased region" description="Basic residues" evidence="4">
    <location>
        <begin position="29"/>
        <end position="47"/>
    </location>
</feature>
<dbReference type="Proteomes" id="UP000050424">
    <property type="component" value="Unassembled WGS sequence"/>
</dbReference>
<dbReference type="Gene3D" id="1.25.40.20">
    <property type="entry name" value="Ankyrin repeat-containing domain"/>
    <property type="match status" value="1"/>
</dbReference>
<dbReference type="STRING" id="78410.A0A0P7BM35"/>
<evidence type="ECO:0000313" key="5">
    <source>
        <dbReference type="EMBL" id="KPM41686.1"/>
    </source>
</evidence>
<dbReference type="AlphaFoldDB" id="A0A0P7BM35"/>
<feature type="repeat" description="ANK" evidence="3">
    <location>
        <begin position="342"/>
        <end position="374"/>
    </location>
</feature>
<dbReference type="PANTHER" id="PTHR24171:SF9">
    <property type="entry name" value="ANKYRIN REPEAT DOMAIN-CONTAINING PROTEIN 39"/>
    <property type="match status" value="1"/>
</dbReference>
<dbReference type="InterPro" id="IPR036770">
    <property type="entry name" value="Ankyrin_rpt-contain_sf"/>
</dbReference>
<dbReference type="InterPro" id="IPR002110">
    <property type="entry name" value="Ankyrin_rpt"/>
</dbReference>
<name>A0A0P7BM35_9HYPO</name>
<accession>A0A0P7BM35</accession>
<evidence type="ECO:0000256" key="2">
    <source>
        <dbReference type="ARBA" id="ARBA00023043"/>
    </source>
</evidence>
<dbReference type="EMBL" id="LKCW01000060">
    <property type="protein sequence ID" value="KPM41686.1"/>
    <property type="molecule type" value="Genomic_DNA"/>
</dbReference>
<dbReference type="PROSITE" id="PS50088">
    <property type="entry name" value="ANK_REPEAT"/>
    <property type="match status" value="2"/>
</dbReference>
<proteinExistence type="predicted"/>
<comment type="caution">
    <text evidence="5">The sequence shown here is derived from an EMBL/GenBank/DDBJ whole genome shotgun (WGS) entry which is preliminary data.</text>
</comment>
<protein>
    <submittedName>
        <fullName evidence="5">Uncharacterized protein</fullName>
    </submittedName>
</protein>
<dbReference type="SMART" id="SM00248">
    <property type="entry name" value="ANK"/>
    <property type="match status" value="3"/>
</dbReference>